<dbReference type="InterPro" id="IPR011335">
    <property type="entry name" value="Restrct_endonuc-II-like"/>
</dbReference>
<keyword evidence="5 6" id="KW-0234">DNA repair</keyword>
<dbReference type="PIRSF" id="PIRSF018267">
    <property type="entry name" value="VSR_endonuc"/>
    <property type="match status" value="1"/>
</dbReference>
<dbReference type="RefSeq" id="WP_308986716.1">
    <property type="nucleotide sequence ID" value="NZ_JARXIC010000058.1"/>
</dbReference>
<evidence type="ECO:0000256" key="4">
    <source>
        <dbReference type="ARBA" id="ARBA00022801"/>
    </source>
</evidence>
<dbReference type="CDD" id="cd00221">
    <property type="entry name" value="Vsr"/>
    <property type="match status" value="1"/>
</dbReference>
<dbReference type="Pfam" id="PF03852">
    <property type="entry name" value="Vsr"/>
    <property type="match status" value="1"/>
</dbReference>
<comment type="function">
    <text evidence="6">May nick specific sequences that contain T:G mispairs resulting from m5C-deamination.</text>
</comment>
<dbReference type="Gene3D" id="3.40.960.10">
    <property type="entry name" value="VSR Endonuclease"/>
    <property type="match status" value="1"/>
</dbReference>
<evidence type="ECO:0000313" key="8">
    <source>
        <dbReference type="Proteomes" id="UP001243717"/>
    </source>
</evidence>
<evidence type="ECO:0000256" key="6">
    <source>
        <dbReference type="PIRNR" id="PIRNR018267"/>
    </source>
</evidence>
<gene>
    <name evidence="7" type="primary">vsr</name>
    <name evidence="7" type="ORF">QEH59_17730</name>
</gene>
<dbReference type="NCBIfam" id="TIGR00632">
    <property type="entry name" value="vsr"/>
    <property type="match status" value="1"/>
</dbReference>
<evidence type="ECO:0000256" key="5">
    <source>
        <dbReference type="ARBA" id="ARBA00023204"/>
    </source>
</evidence>
<dbReference type="EC" id="3.1.-.-" evidence="6"/>
<keyword evidence="2 6" id="KW-0255">Endonuclease</keyword>
<evidence type="ECO:0000256" key="2">
    <source>
        <dbReference type="ARBA" id="ARBA00022759"/>
    </source>
</evidence>
<comment type="similarity">
    <text evidence="6">Belongs to the vsr family.</text>
</comment>
<keyword evidence="3 6" id="KW-0227">DNA damage</keyword>
<evidence type="ECO:0000256" key="3">
    <source>
        <dbReference type="ARBA" id="ARBA00022763"/>
    </source>
</evidence>
<reference evidence="7 8" key="1">
    <citation type="submission" date="2023-04" db="EMBL/GenBank/DDBJ databases">
        <title>A novel bacteria isolated from coastal sediment.</title>
        <authorList>
            <person name="Liu X.-J."/>
            <person name="Du Z.-J."/>
        </authorList>
    </citation>
    <scope>NUCLEOTIDE SEQUENCE [LARGE SCALE GENOMIC DNA]</scope>
    <source>
        <strain evidence="7 8">SDUM461004</strain>
    </source>
</reference>
<comment type="caution">
    <text evidence="7">The sequence shown here is derived from an EMBL/GenBank/DDBJ whole genome shotgun (WGS) entry which is preliminary data.</text>
</comment>
<dbReference type="Proteomes" id="UP001243717">
    <property type="component" value="Unassembled WGS sequence"/>
</dbReference>
<organism evidence="7 8">
    <name type="scientific">Thalassobacterium sedimentorum</name>
    <dbReference type="NCBI Taxonomy" id="3041258"/>
    <lineage>
        <taxon>Bacteria</taxon>
        <taxon>Pseudomonadati</taxon>
        <taxon>Verrucomicrobiota</taxon>
        <taxon>Opitutia</taxon>
        <taxon>Puniceicoccales</taxon>
        <taxon>Coraliomargaritaceae</taxon>
        <taxon>Thalassobacterium</taxon>
    </lineage>
</organism>
<sequence>MADIFSEAQRSYNMSRIRSKNTKPEIAVRSMLHRLGYRFTVNGPKNKKLPGKPDIVLPKYKTVIFVHGCFWHGHAGCKDFRYPKTRTEWWKAKIDGNVARDQKRIAELEAMGWRVLVIWGCELKNASAEKKLSILS</sequence>
<proteinExistence type="inferred from homology"/>
<dbReference type="EMBL" id="JARXIC010000058">
    <property type="protein sequence ID" value="MDQ8196280.1"/>
    <property type="molecule type" value="Genomic_DNA"/>
</dbReference>
<keyword evidence="8" id="KW-1185">Reference proteome</keyword>
<name>A0ABU1ANA0_9BACT</name>
<evidence type="ECO:0000313" key="7">
    <source>
        <dbReference type="EMBL" id="MDQ8196280.1"/>
    </source>
</evidence>
<keyword evidence="4 6" id="KW-0378">Hydrolase</keyword>
<dbReference type="InterPro" id="IPR004603">
    <property type="entry name" value="DNA_mismatch_endonuc_vsr"/>
</dbReference>
<accession>A0ABU1ANA0</accession>
<keyword evidence="1 6" id="KW-0540">Nuclease</keyword>
<protein>
    <recommendedName>
        <fullName evidence="6">Very short patch repair endonuclease</fullName>
        <ecNumber evidence="6">3.1.-.-</ecNumber>
    </recommendedName>
</protein>
<dbReference type="GO" id="GO:0004519">
    <property type="term" value="F:endonuclease activity"/>
    <property type="evidence" value="ECO:0007669"/>
    <property type="project" value="UniProtKB-KW"/>
</dbReference>
<evidence type="ECO:0000256" key="1">
    <source>
        <dbReference type="ARBA" id="ARBA00022722"/>
    </source>
</evidence>
<dbReference type="SUPFAM" id="SSF52980">
    <property type="entry name" value="Restriction endonuclease-like"/>
    <property type="match status" value="1"/>
</dbReference>